<reference evidence="1 2" key="1">
    <citation type="submission" date="2018-12" db="EMBL/GenBank/DDBJ databases">
        <authorList>
            <consortium name="Pathogen Informatics"/>
        </authorList>
    </citation>
    <scope>NUCLEOTIDE SEQUENCE [LARGE SCALE GENOMIC DNA]</scope>
    <source>
        <strain evidence="1 2">NCTC13193</strain>
    </source>
</reference>
<protein>
    <submittedName>
        <fullName evidence="1">Uncharacterized protein</fullName>
    </submittedName>
</protein>
<evidence type="ECO:0000313" key="2">
    <source>
        <dbReference type="Proteomes" id="UP000270487"/>
    </source>
</evidence>
<name>A0A3S5AZT6_SERFO</name>
<sequence>MLAKRVAALTEDIGDKQRILAKMSEEMSEENLPPLPGAKAVNQGWGNQERVLAGSLTKNAEPTFPFNCGLNYLELRF</sequence>
<evidence type="ECO:0000313" key="1">
    <source>
        <dbReference type="EMBL" id="VEI73864.1"/>
    </source>
</evidence>
<organism evidence="1 2">
    <name type="scientific">Serratia fonticola</name>
    <dbReference type="NCBI Taxonomy" id="47917"/>
    <lineage>
        <taxon>Bacteria</taxon>
        <taxon>Pseudomonadati</taxon>
        <taxon>Pseudomonadota</taxon>
        <taxon>Gammaproteobacteria</taxon>
        <taxon>Enterobacterales</taxon>
        <taxon>Yersiniaceae</taxon>
        <taxon>Serratia</taxon>
    </lineage>
</organism>
<dbReference type="Proteomes" id="UP000270487">
    <property type="component" value="Chromosome"/>
</dbReference>
<dbReference type="AlphaFoldDB" id="A0A3S5AZT6"/>
<proteinExistence type="predicted"/>
<accession>A0A3S5AZT6</accession>
<gene>
    <name evidence="1" type="ORF">NCTC13193_04380</name>
</gene>
<dbReference type="EMBL" id="LR134492">
    <property type="protein sequence ID" value="VEI73864.1"/>
    <property type="molecule type" value="Genomic_DNA"/>
</dbReference>